<evidence type="ECO:0000256" key="5">
    <source>
        <dbReference type="ARBA" id="ARBA00022859"/>
    </source>
</evidence>
<feature type="domain" description="Helicase ATP-binding" evidence="7">
    <location>
        <begin position="80"/>
        <end position="342"/>
    </location>
</feature>
<dbReference type="GO" id="GO:0003676">
    <property type="term" value="F:nucleic acid binding"/>
    <property type="evidence" value="ECO:0007669"/>
    <property type="project" value="InterPro"/>
</dbReference>
<keyword evidence="3" id="KW-0547">Nucleotide-binding</keyword>
<dbReference type="GO" id="GO:0005524">
    <property type="term" value="F:ATP binding"/>
    <property type="evidence" value="ECO:0007669"/>
    <property type="project" value="UniProtKB-KW"/>
</dbReference>
<proteinExistence type="inferred from homology"/>
<dbReference type="Gene3D" id="2.170.150.30">
    <property type="entry name" value="RIG-I-like receptor, C-terminal regulatory domain"/>
    <property type="match status" value="1"/>
</dbReference>
<dbReference type="InterPro" id="IPR011545">
    <property type="entry name" value="DEAD/DEAH_box_helicase_dom"/>
</dbReference>
<dbReference type="InterPro" id="IPR014001">
    <property type="entry name" value="Helicase_ATP-bd"/>
</dbReference>
<dbReference type="PROSITE" id="PS51194">
    <property type="entry name" value="HELICASE_CTER"/>
    <property type="match status" value="1"/>
</dbReference>
<dbReference type="WBParaSite" id="TCNE_0000666801-mRNA-1">
    <property type="protein sequence ID" value="TCNE_0000666801-mRNA-1"/>
    <property type="gene ID" value="TCNE_0000666801"/>
</dbReference>
<dbReference type="PANTHER" id="PTHR14074">
    <property type="entry name" value="HELICASE WITH DEATH DOMAIN-RELATED"/>
    <property type="match status" value="1"/>
</dbReference>
<feature type="domain" description="RLR CTR" evidence="9">
    <location>
        <begin position="670"/>
        <end position="779"/>
    </location>
</feature>
<dbReference type="Pfam" id="PF11648">
    <property type="entry name" value="RIG-I_C-RD"/>
    <property type="match status" value="1"/>
</dbReference>
<dbReference type="SMART" id="SM00490">
    <property type="entry name" value="HELICc"/>
    <property type="match status" value="1"/>
</dbReference>
<evidence type="ECO:0000259" key="9">
    <source>
        <dbReference type="PROSITE" id="PS51789"/>
    </source>
</evidence>
<evidence type="ECO:0000313" key="11">
    <source>
        <dbReference type="Proteomes" id="UP000050794"/>
    </source>
</evidence>
<dbReference type="Proteomes" id="UP000050794">
    <property type="component" value="Unassembled WGS sequence"/>
</dbReference>
<name>A0A183UDU8_TOXCA</name>
<evidence type="ECO:0000259" key="7">
    <source>
        <dbReference type="PROSITE" id="PS51192"/>
    </source>
</evidence>
<keyword evidence="4" id="KW-0067">ATP-binding</keyword>
<dbReference type="Gene3D" id="3.40.50.300">
    <property type="entry name" value="P-loop containing nucleotide triphosphate hydrolases"/>
    <property type="match status" value="3"/>
</dbReference>
<evidence type="ECO:0000256" key="6">
    <source>
        <dbReference type="ARBA" id="ARBA00049390"/>
    </source>
</evidence>
<dbReference type="InterPro" id="IPR051363">
    <property type="entry name" value="RLR_Helicase"/>
</dbReference>
<dbReference type="SMART" id="SM00487">
    <property type="entry name" value="DEXDc"/>
    <property type="match status" value="1"/>
</dbReference>
<dbReference type="GO" id="GO:0045087">
    <property type="term" value="P:innate immune response"/>
    <property type="evidence" value="ECO:0007669"/>
    <property type="project" value="UniProtKB-KW"/>
</dbReference>
<dbReference type="GO" id="GO:0003724">
    <property type="term" value="F:RNA helicase activity"/>
    <property type="evidence" value="ECO:0007669"/>
    <property type="project" value="UniProtKB-EC"/>
</dbReference>
<dbReference type="PROSITE" id="PS51789">
    <property type="entry name" value="RLR_CTR"/>
    <property type="match status" value="1"/>
</dbReference>
<evidence type="ECO:0000313" key="12">
    <source>
        <dbReference type="WBParaSite" id="TCNE_0000666801-mRNA-1"/>
    </source>
</evidence>
<dbReference type="PANTHER" id="PTHR14074:SF29">
    <property type="entry name" value="DICER-RELATED HELICASE"/>
    <property type="match status" value="1"/>
</dbReference>
<evidence type="ECO:0000256" key="2">
    <source>
        <dbReference type="ARBA" id="ARBA00022588"/>
    </source>
</evidence>
<comment type="similarity">
    <text evidence="1">Belongs to the helicase family. RLR subfamily.</text>
</comment>
<comment type="catalytic activity">
    <reaction evidence="6">
        <text>ATP + H2O = ADP + phosphate + H(+)</text>
        <dbReference type="Rhea" id="RHEA:13065"/>
        <dbReference type="ChEBI" id="CHEBI:15377"/>
        <dbReference type="ChEBI" id="CHEBI:15378"/>
        <dbReference type="ChEBI" id="CHEBI:30616"/>
        <dbReference type="ChEBI" id="CHEBI:43474"/>
        <dbReference type="ChEBI" id="CHEBI:456216"/>
        <dbReference type="EC" id="3.6.4.13"/>
    </reaction>
    <physiologicalReaction direction="left-to-right" evidence="6">
        <dbReference type="Rhea" id="RHEA:13066"/>
    </physiologicalReaction>
</comment>
<reference evidence="12" key="1">
    <citation type="submission" date="2016-06" db="UniProtKB">
        <authorList>
            <consortium name="WormBaseParasite"/>
        </authorList>
    </citation>
    <scope>IDENTIFICATION</scope>
</reference>
<accession>A0A183UDU8</accession>
<evidence type="ECO:0000256" key="3">
    <source>
        <dbReference type="ARBA" id="ARBA00022741"/>
    </source>
</evidence>
<dbReference type="PROSITE" id="PS51192">
    <property type="entry name" value="HELICASE_ATP_BIND_1"/>
    <property type="match status" value="1"/>
</dbReference>
<organism evidence="11 12">
    <name type="scientific">Toxocara canis</name>
    <name type="common">Canine roundworm</name>
    <dbReference type="NCBI Taxonomy" id="6265"/>
    <lineage>
        <taxon>Eukaryota</taxon>
        <taxon>Metazoa</taxon>
        <taxon>Ecdysozoa</taxon>
        <taxon>Nematoda</taxon>
        <taxon>Chromadorea</taxon>
        <taxon>Rhabditida</taxon>
        <taxon>Spirurina</taxon>
        <taxon>Ascaridomorpha</taxon>
        <taxon>Ascaridoidea</taxon>
        <taxon>Toxocaridae</taxon>
        <taxon>Toxocara</taxon>
    </lineage>
</organism>
<dbReference type="InterPro" id="IPR038557">
    <property type="entry name" value="RLR_C_sf"/>
</dbReference>
<gene>
    <name evidence="10" type="ORF">TCNE_LOCUS6668</name>
</gene>
<keyword evidence="11" id="KW-1185">Reference proteome</keyword>
<protein>
    <submittedName>
        <fullName evidence="12">Helicase ATP-binding domain-containing protein</fullName>
    </submittedName>
</protein>
<evidence type="ECO:0000256" key="4">
    <source>
        <dbReference type="ARBA" id="ARBA00022840"/>
    </source>
</evidence>
<dbReference type="AlphaFoldDB" id="A0A183UDU8"/>
<dbReference type="InterPro" id="IPR001650">
    <property type="entry name" value="Helicase_C-like"/>
</dbReference>
<evidence type="ECO:0000313" key="10">
    <source>
        <dbReference type="EMBL" id="VDM37989.1"/>
    </source>
</evidence>
<keyword evidence="2" id="KW-0399">Innate immunity</keyword>
<feature type="domain" description="Helicase C-terminal" evidence="8">
    <location>
        <begin position="478"/>
        <end position="640"/>
    </location>
</feature>
<keyword evidence="5" id="KW-0391">Immunity</keyword>
<dbReference type="Gene3D" id="1.20.1320.30">
    <property type="match status" value="1"/>
</dbReference>
<dbReference type="Pfam" id="PF00271">
    <property type="entry name" value="Helicase_C"/>
    <property type="match status" value="1"/>
</dbReference>
<dbReference type="GO" id="GO:0005737">
    <property type="term" value="C:cytoplasm"/>
    <property type="evidence" value="ECO:0007669"/>
    <property type="project" value="TreeGrafter"/>
</dbReference>
<evidence type="ECO:0000259" key="8">
    <source>
        <dbReference type="PROSITE" id="PS51194"/>
    </source>
</evidence>
<dbReference type="SUPFAM" id="SSF52540">
    <property type="entry name" value="P-loop containing nucleoside triphosphate hydrolases"/>
    <property type="match status" value="2"/>
</dbReference>
<dbReference type="EMBL" id="UYWY01019532">
    <property type="protein sequence ID" value="VDM37989.1"/>
    <property type="molecule type" value="Genomic_DNA"/>
</dbReference>
<dbReference type="Pfam" id="PF00270">
    <property type="entry name" value="DEAD"/>
    <property type="match status" value="1"/>
</dbReference>
<reference evidence="10 11" key="2">
    <citation type="submission" date="2018-11" db="EMBL/GenBank/DDBJ databases">
        <authorList>
            <consortium name="Pathogen Informatics"/>
        </authorList>
    </citation>
    <scope>NUCLEOTIDE SEQUENCE [LARGE SCALE GENOMIC DNA]</scope>
</reference>
<evidence type="ECO:0000256" key="1">
    <source>
        <dbReference type="ARBA" id="ARBA00006866"/>
    </source>
</evidence>
<sequence>MGQRICNLAAIVGVVYYVGLQTPLSEVMEACGSSDASSFKIDLNFEYFPPTEAQKAIDDVIEALYNEDIMPLRKYQEELAEPAYNGYNTVVCAPTGSGKTVVAASVIRQHLLQGLLSGEKRKSVYRKAAVIIIGSQNFSDMPSEFCWQRICFVQHKFMVSSALHRMKLVAHRLEEYFFKVALHLLNDWTQVCFFVTNTTFLEQQAELMRNFLRNRWKVIALSGATAGEAPLLLTLSDNDVIVITPQLIVNLLETQNTQDDLMKFSLTMFSLLVFDEAHHANLNHPYNEFDDAKFFCFFPIMTLWAVENGYVLQIVQVIGLTASLGVHGAQNEGEARCHIIRMCANLDVQKLSRVRFNTSELLRYSTIAVDGDPKNFNPPKERDIQAYQNWFENLLSRSIPVMDIGRQERICIVECLQYIKVFYLTLQLCAHFPCDVAQCFLREELEELGRSASLEIRQIINESRVLEPLAENKCVNALYEILLKEVRSEFVNNPDGRAIVFVRTRDFAFRLRDAMNADDVLRGNNIRSEVMTGINVSAEEGGQNANVQRDKLNQFANGEVKVLCATSVAEEGIDIKKCTLVISYNYTTNEIAHVQRRGRGRAERSRYLLLTHDRKLAKRDEQNIMREKLMNMALDRIDSMPEVWFRQQVDDCIRKINEERIRAKLSRPMEQKAIDTNEVYDLRCRKCDVLICTSESVATDSKNTHYFCVDPEIWKRVVCCIEFPKQKKAEETPFVGVGSHHCANRSCNEHWGRIVREKKIALPVLRPGGAFCSIYLYIS</sequence>
<dbReference type="InterPro" id="IPR021673">
    <property type="entry name" value="RLR_CTR"/>
</dbReference>
<dbReference type="InterPro" id="IPR027417">
    <property type="entry name" value="P-loop_NTPase"/>
</dbReference>